<dbReference type="PROSITE" id="PS51257">
    <property type="entry name" value="PROKAR_LIPOPROTEIN"/>
    <property type="match status" value="1"/>
</dbReference>
<sequence length="241" mass="27574">MGDCIIKTVVFILMLFMLSSCKKTESSNISNKDIISYSIGDIDLDGADELIAINDGGERKRLPSGEPYGKFIEIYRDFKLLDGKVVLGEKPDYSFDFTNMKPSKVQLGDVDGDKRADINIIMYKKVKFHNALAKRPFFYNFDSQKLIPLWLGSRLSRPFDDIILDDIDKDGIAELIAIEELENKNRILSVYKWEGFGFNLFIQGSEEFKKINFDNNKYGIKIIADGKEREVKIVNKSILLE</sequence>
<proteinExistence type="predicted"/>
<dbReference type="InterPro" id="IPR028994">
    <property type="entry name" value="Integrin_alpha_N"/>
</dbReference>
<evidence type="ECO:0008006" key="3">
    <source>
        <dbReference type="Google" id="ProtNLM"/>
    </source>
</evidence>
<keyword evidence="2" id="KW-1185">Reference proteome</keyword>
<accession>A0A3P3R0N2</accession>
<dbReference type="Proteomes" id="UP000272490">
    <property type="component" value="Unassembled WGS sequence"/>
</dbReference>
<dbReference type="AlphaFoldDB" id="A0A3P3R0N2"/>
<dbReference type="OrthoDB" id="1707115at2"/>
<evidence type="ECO:0000313" key="2">
    <source>
        <dbReference type="Proteomes" id="UP000272490"/>
    </source>
</evidence>
<reference evidence="1 2" key="1">
    <citation type="submission" date="2018-11" db="EMBL/GenBank/DDBJ databases">
        <title>Genome sequencing of Lachnoanaerobaculum sp. KCOM 2030 (= ChDC B114).</title>
        <authorList>
            <person name="Kook J.-K."/>
            <person name="Park S.-N."/>
            <person name="Lim Y.K."/>
        </authorList>
    </citation>
    <scope>NUCLEOTIDE SEQUENCE [LARGE SCALE GENOMIC DNA]</scope>
    <source>
        <strain evidence="1 2">KCOM 2030</strain>
    </source>
</reference>
<name>A0A3P3R0N2_9FIRM</name>
<gene>
    <name evidence="1" type="ORF">EHV10_00620</name>
</gene>
<organism evidence="1 2">
    <name type="scientific">Lachnoanaerobaculum gingivalis</name>
    <dbReference type="NCBI Taxonomy" id="2490855"/>
    <lineage>
        <taxon>Bacteria</taxon>
        <taxon>Bacillati</taxon>
        <taxon>Bacillota</taxon>
        <taxon>Clostridia</taxon>
        <taxon>Lachnospirales</taxon>
        <taxon>Lachnospiraceae</taxon>
        <taxon>Lachnoanaerobaculum</taxon>
    </lineage>
</organism>
<dbReference type="SUPFAM" id="SSF69318">
    <property type="entry name" value="Integrin alpha N-terminal domain"/>
    <property type="match status" value="1"/>
</dbReference>
<protein>
    <recommendedName>
        <fullName evidence="3">VCBS repeat-containing protein</fullName>
    </recommendedName>
</protein>
<dbReference type="EMBL" id="RRCO01000001">
    <property type="protein sequence ID" value="RRJ26568.1"/>
    <property type="molecule type" value="Genomic_DNA"/>
</dbReference>
<comment type="caution">
    <text evidence="1">The sequence shown here is derived from an EMBL/GenBank/DDBJ whole genome shotgun (WGS) entry which is preliminary data.</text>
</comment>
<dbReference type="RefSeq" id="WP_128672949.1">
    <property type="nucleotide sequence ID" value="NZ_CAUQHB010000001.1"/>
</dbReference>
<evidence type="ECO:0000313" key="1">
    <source>
        <dbReference type="EMBL" id="RRJ26568.1"/>
    </source>
</evidence>